<proteinExistence type="predicted"/>
<dbReference type="Proteomes" id="UP000230640">
    <property type="component" value="Segment"/>
</dbReference>
<evidence type="ECO:0000313" key="1">
    <source>
        <dbReference type="EMBL" id="ANA48994.1"/>
    </source>
</evidence>
<protein>
    <submittedName>
        <fullName evidence="1">Uncharacterized protein</fullName>
    </submittedName>
</protein>
<accession>A0A1C8HSQ3</accession>
<keyword evidence="2" id="KW-1185">Reference proteome</keyword>
<organism evidence="1 2">
    <name type="scientific">Pseudomonas phage PaMx41</name>
    <dbReference type="NCBI Taxonomy" id="1815976"/>
    <lineage>
        <taxon>Viruses</taxon>
        <taxon>Duplodnaviria</taxon>
        <taxon>Heunggongvirae</taxon>
        <taxon>Uroviricota</taxon>
        <taxon>Caudoviricetes</taxon>
        <taxon>Fredfastierviridae</taxon>
        <taxon>Jamesmcgillvirus</taxon>
        <taxon>Jamesmcgillvirus PaMx41</taxon>
    </lineage>
</organism>
<name>A0A1C8HSQ3_BPPP4</name>
<sequence length="167" mass="18813">MNLDDLLEETMGSVEAAPEFCDPETGVYDFELLKIKADVREIKDANKKAEAEKEGRPLKWPIFIMTYALNPVEVAEGNLPIKPGSLFSEDFSFTEQGKPYFKARIQAILAANGATQEEIDNMSYKEMLLATEGTGLKGRMNITRTTYKRDDKEYTNHRVSNVVAIPQ</sequence>
<evidence type="ECO:0000313" key="2">
    <source>
        <dbReference type="Proteomes" id="UP000230640"/>
    </source>
</evidence>
<reference evidence="1 2" key="1">
    <citation type="journal article" date="2016" name="Appl. Environ. Microbiol.">
        <title>Genomic and Transcriptional Mapping of PaMx41, Archetype of a New Lineage of Bacteriophages Infecting Pseudomonas aeruginosa.</title>
        <authorList>
            <person name="Cruz-Plancarte I."/>
            <person name="Cazares A."/>
            <person name="Guarneros G."/>
        </authorList>
    </citation>
    <scope>NUCLEOTIDE SEQUENCE [LARGE SCALE GENOMIC DNA]</scope>
</reference>
<dbReference type="EMBL" id="KU884563">
    <property type="protein sequence ID" value="ANA48994.1"/>
    <property type="molecule type" value="Genomic_DNA"/>
</dbReference>
<gene>
    <name evidence="1" type="ORF">PaMx41_ORF31</name>
</gene>